<dbReference type="AlphaFoldDB" id="A0A164APE2"/>
<accession>A0A164APE2</accession>
<evidence type="ECO:0000256" key="2">
    <source>
        <dbReference type="ARBA" id="ARBA00022962"/>
    </source>
</evidence>
<name>A0A164APE2_9BRAD</name>
<dbReference type="Proteomes" id="UP000076574">
    <property type="component" value="Unassembled WGS sequence"/>
</dbReference>
<dbReference type="Gene3D" id="3.60.20.10">
    <property type="entry name" value="Glutamine Phosphoribosylpyrophosphate, subunit 1, domain 1"/>
    <property type="match status" value="1"/>
</dbReference>
<proteinExistence type="predicted"/>
<dbReference type="PROSITE" id="PS51278">
    <property type="entry name" value="GATASE_TYPE_2"/>
    <property type="match status" value="1"/>
</dbReference>
<evidence type="ECO:0000313" key="5">
    <source>
        <dbReference type="Proteomes" id="UP000076574"/>
    </source>
</evidence>
<dbReference type="RefSeq" id="WP_068729025.1">
    <property type="nucleotide sequence ID" value="NZ_LVYV01000001.1"/>
</dbReference>
<organism evidence="4 5">
    <name type="scientific">Tardiphaga robiniae</name>
    <dbReference type="NCBI Taxonomy" id="943830"/>
    <lineage>
        <taxon>Bacteria</taxon>
        <taxon>Pseudomonadati</taxon>
        <taxon>Pseudomonadota</taxon>
        <taxon>Alphaproteobacteria</taxon>
        <taxon>Hyphomicrobiales</taxon>
        <taxon>Nitrobacteraceae</taxon>
        <taxon>Tardiphaga</taxon>
    </lineage>
</organism>
<dbReference type="InterPro" id="IPR017932">
    <property type="entry name" value="GATase_2_dom"/>
</dbReference>
<sequence length="297" mass="31552">MCGIAGLFLKDQKLAPELGGLLSGMLEALSDRGPDSAGFAVYGDGDNGQIKLTLRAAPSFDFAELMASLGKLAGAPISYQVHDTHAVISIPTDREAAVASALVGMKDVDMVARGKRMAVFKEVGLPADVARRFGLNAMTGTHAVGHTRMATESAVTTNGAHPFTTGTDQCLVHNGSLSNHNDVRRELIRQGMTFRTENDSEVAAGYISSQMAAGASLQDAMTSSLSALDGFYTFVIGTETGFGVLRDPIACKPAVMAETDRWVAFGTEYRALVDLPGIDAAKVWEPAPARVYLWERH</sequence>
<dbReference type="SUPFAM" id="SSF56235">
    <property type="entry name" value="N-terminal nucleophile aminohydrolases (Ntn hydrolases)"/>
    <property type="match status" value="1"/>
</dbReference>
<dbReference type="Pfam" id="PF13522">
    <property type="entry name" value="GATase_6"/>
    <property type="match status" value="1"/>
</dbReference>
<evidence type="ECO:0000259" key="3">
    <source>
        <dbReference type="PROSITE" id="PS51278"/>
    </source>
</evidence>
<evidence type="ECO:0000256" key="1">
    <source>
        <dbReference type="ARBA" id="ARBA00022679"/>
    </source>
</evidence>
<dbReference type="EMBL" id="LVYV01000001">
    <property type="protein sequence ID" value="KZD25106.1"/>
    <property type="molecule type" value="Genomic_DNA"/>
</dbReference>
<gene>
    <name evidence="4" type="ORF">A4A58_01095</name>
</gene>
<dbReference type="CDD" id="cd01907">
    <property type="entry name" value="GlxB"/>
    <property type="match status" value="1"/>
</dbReference>
<comment type="caution">
    <text evidence="4">The sequence shown here is derived from an EMBL/GenBank/DDBJ whole genome shotgun (WGS) entry which is preliminary data.</text>
</comment>
<keyword evidence="2 4" id="KW-0315">Glutamine amidotransferase</keyword>
<keyword evidence="5" id="KW-1185">Reference proteome</keyword>
<dbReference type="PANTHER" id="PTHR11907">
    <property type="entry name" value="AMIDOPHOSPHORIBOSYLTRANSFERASE"/>
    <property type="match status" value="1"/>
</dbReference>
<protein>
    <submittedName>
        <fullName evidence="4">Glutamine amidotransferase</fullName>
    </submittedName>
</protein>
<keyword evidence="1 4" id="KW-0808">Transferase</keyword>
<dbReference type="OrthoDB" id="9763290at2"/>
<reference evidence="4 5" key="1">
    <citation type="submission" date="2016-03" db="EMBL/GenBank/DDBJ databases">
        <title>Microsymbionts genomes from the relict species Vavilovia formosa (Stev.) Fed.</title>
        <authorList>
            <person name="Kopat V."/>
            <person name="Chirak E."/>
            <person name="Kimeklis A."/>
            <person name="Andronov E."/>
        </authorList>
    </citation>
    <scope>NUCLEOTIDE SEQUENCE [LARGE SCALE GENOMIC DNA]</scope>
    <source>
        <strain evidence="4 5">Vaf07</strain>
    </source>
</reference>
<evidence type="ECO:0000313" key="4">
    <source>
        <dbReference type="EMBL" id="KZD25106.1"/>
    </source>
</evidence>
<dbReference type="InterPro" id="IPR029055">
    <property type="entry name" value="Ntn_hydrolases_N"/>
</dbReference>
<feature type="domain" description="Glutamine amidotransferase type-2" evidence="3">
    <location>
        <begin position="2"/>
        <end position="297"/>
    </location>
</feature>
<dbReference type="STRING" id="943830.A4A58_01095"/>
<dbReference type="GO" id="GO:0016740">
    <property type="term" value="F:transferase activity"/>
    <property type="evidence" value="ECO:0007669"/>
    <property type="project" value="UniProtKB-KW"/>
</dbReference>